<organism evidence="3 4">
    <name type="scientific">Paenibacillus albus</name>
    <dbReference type="NCBI Taxonomy" id="2495582"/>
    <lineage>
        <taxon>Bacteria</taxon>
        <taxon>Bacillati</taxon>
        <taxon>Bacillota</taxon>
        <taxon>Bacilli</taxon>
        <taxon>Bacillales</taxon>
        <taxon>Paenibacillaceae</taxon>
        <taxon>Paenibacillus</taxon>
    </lineage>
</organism>
<dbReference type="AlphaFoldDB" id="A0A3S9A4U3"/>
<evidence type="ECO:0000256" key="2">
    <source>
        <dbReference type="PIRSR" id="PIRSR613078-2"/>
    </source>
</evidence>
<feature type="binding site" evidence="2">
    <location>
        <begin position="7"/>
        <end position="14"/>
    </location>
    <ligand>
        <name>substrate</name>
    </ligand>
</feature>
<dbReference type="Proteomes" id="UP000272528">
    <property type="component" value="Chromosome"/>
</dbReference>
<dbReference type="PANTHER" id="PTHR48100">
    <property type="entry name" value="BROAD-SPECIFICITY PHOSPHATASE YOR283W-RELATED"/>
    <property type="match status" value="1"/>
</dbReference>
<protein>
    <submittedName>
        <fullName evidence="3">Histidine phosphatase family protein</fullName>
    </submittedName>
</protein>
<dbReference type="GO" id="GO:0016791">
    <property type="term" value="F:phosphatase activity"/>
    <property type="evidence" value="ECO:0007669"/>
    <property type="project" value="TreeGrafter"/>
</dbReference>
<feature type="binding site" evidence="2">
    <location>
        <begin position="84"/>
        <end position="87"/>
    </location>
    <ligand>
        <name>substrate</name>
    </ligand>
</feature>
<gene>
    <name evidence="3" type="ORF">EJC50_14510</name>
</gene>
<accession>A0A3S9A4U3</accession>
<dbReference type="OrthoDB" id="9782128at2"/>
<feature type="binding site" evidence="2">
    <location>
        <position position="59"/>
    </location>
    <ligand>
        <name>substrate</name>
    </ligand>
</feature>
<dbReference type="InterPro" id="IPR013078">
    <property type="entry name" value="His_Pase_superF_clade-1"/>
</dbReference>
<dbReference type="InterPro" id="IPR050275">
    <property type="entry name" value="PGM_Phosphatase"/>
</dbReference>
<feature type="active site" description="Proton donor/acceptor" evidence="1">
    <location>
        <position position="84"/>
    </location>
</feature>
<evidence type="ECO:0000313" key="4">
    <source>
        <dbReference type="Proteomes" id="UP000272528"/>
    </source>
</evidence>
<dbReference type="SMART" id="SM00855">
    <property type="entry name" value="PGAM"/>
    <property type="match status" value="1"/>
</dbReference>
<dbReference type="Gene3D" id="3.40.50.1240">
    <property type="entry name" value="Phosphoglycerate mutase-like"/>
    <property type="match status" value="1"/>
</dbReference>
<evidence type="ECO:0000313" key="3">
    <source>
        <dbReference type="EMBL" id="AZN40735.1"/>
    </source>
</evidence>
<dbReference type="RefSeq" id="WP_126016122.1">
    <property type="nucleotide sequence ID" value="NZ_CP034437.1"/>
</dbReference>
<keyword evidence="4" id="KW-1185">Reference proteome</keyword>
<evidence type="ECO:0000256" key="1">
    <source>
        <dbReference type="PIRSR" id="PIRSR613078-1"/>
    </source>
</evidence>
<proteinExistence type="predicted"/>
<dbReference type="InterPro" id="IPR029033">
    <property type="entry name" value="His_PPase_superfam"/>
</dbReference>
<dbReference type="CDD" id="cd07067">
    <property type="entry name" value="HP_PGM_like"/>
    <property type="match status" value="1"/>
</dbReference>
<dbReference type="PANTHER" id="PTHR48100:SF1">
    <property type="entry name" value="HISTIDINE PHOSPHATASE FAMILY PROTEIN-RELATED"/>
    <property type="match status" value="1"/>
</dbReference>
<sequence length="195" mass="21855">MRIGLIRHGKTDWNALGRIQGQTDIPLNNEGIRQAHALAYRLQEEPMKWDAIISSDLSRAIDTAAIISKALQIPLLPPDSRLRERFYGEVEGTTEAERLARWGPDWKKCDCGQENDASVRERSLAFVEEMAGSELAQNILVVTHGSLLAQLLRAMCADLADKPILNLSFSIMERSGSSWNPLLHNCTLHLEQLQN</sequence>
<dbReference type="KEGG" id="palb:EJC50_14510"/>
<dbReference type="SUPFAM" id="SSF53254">
    <property type="entry name" value="Phosphoglycerate mutase-like"/>
    <property type="match status" value="1"/>
</dbReference>
<dbReference type="Pfam" id="PF00300">
    <property type="entry name" value="His_Phos_1"/>
    <property type="match status" value="1"/>
</dbReference>
<feature type="active site" description="Tele-phosphohistidine intermediate" evidence="1">
    <location>
        <position position="8"/>
    </location>
</feature>
<name>A0A3S9A4U3_9BACL</name>
<dbReference type="GO" id="GO:0005737">
    <property type="term" value="C:cytoplasm"/>
    <property type="evidence" value="ECO:0007669"/>
    <property type="project" value="TreeGrafter"/>
</dbReference>
<dbReference type="EMBL" id="CP034437">
    <property type="protein sequence ID" value="AZN40735.1"/>
    <property type="molecule type" value="Genomic_DNA"/>
</dbReference>
<reference evidence="4" key="1">
    <citation type="submission" date="2018-12" db="EMBL/GenBank/DDBJ databases">
        <title>Genome sequence of Peanibacillus sp.</title>
        <authorList>
            <person name="Subramani G."/>
            <person name="Srinivasan S."/>
            <person name="Kim M.K."/>
        </authorList>
    </citation>
    <scope>NUCLEOTIDE SEQUENCE [LARGE SCALE GENOMIC DNA]</scope>
    <source>
        <strain evidence="4">18JY67-1</strain>
    </source>
</reference>